<keyword evidence="12" id="KW-0812">Transmembrane</keyword>
<evidence type="ECO:0000256" key="9">
    <source>
        <dbReference type="ARBA" id="ARBA00022840"/>
    </source>
</evidence>
<dbReference type="SMART" id="SM00387">
    <property type="entry name" value="HATPase_c"/>
    <property type="match status" value="1"/>
</dbReference>
<evidence type="ECO:0000256" key="7">
    <source>
        <dbReference type="ARBA" id="ARBA00022741"/>
    </source>
</evidence>
<evidence type="ECO:0000313" key="15">
    <source>
        <dbReference type="Proteomes" id="UP000245533"/>
    </source>
</evidence>
<comment type="subcellular location">
    <subcellularLocation>
        <location evidence="2">Cell membrane</location>
    </subcellularLocation>
</comment>
<evidence type="ECO:0000256" key="6">
    <source>
        <dbReference type="ARBA" id="ARBA00022679"/>
    </source>
</evidence>
<keyword evidence="6" id="KW-0808">Transferase</keyword>
<dbReference type="PANTHER" id="PTHR45453:SF1">
    <property type="entry name" value="PHOSPHATE REGULON SENSOR PROTEIN PHOR"/>
    <property type="match status" value="1"/>
</dbReference>
<dbReference type="SUPFAM" id="SSF55874">
    <property type="entry name" value="ATPase domain of HSP90 chaperone/DNA topoisomerase II/histidine kinase"/>
    <property type="match status" value="1"/>
</dbReference>
<keyword evidence="11 12" id="KW-0472">Membrane</keyword>
<dbReference type="OrthoDB" id="1933776at2"/>
<dbReference type="GO" id="GO:0000155">
    <property type="term" value="F:phosphorelay sensor kinase activity"/>
    <property type="evidence" value="ECO:0007669"/>
    <property type="project" value="InterPro"/>
</dbReference>
<dbReference type="Gene3D" id="1.10.287.130">
    <property type="match status" value="1"/>
</dbReference>
<accession>A0A316U3R2</accession>
<dbReference type="EMBL" id="QGGB01000001">
    <property type="protein sequence ID" value="PWN08126.1"/>
    <property type="molecule type" value="Genomic_DNA"/>
</dbReference>
<keyword evidence="9" id="KW-0067">ATP-binding</keyword>
<dbReference type="SMART" id="SM00388">
    <property type="entry name" value="HisKA"/>
    <property type="match status" value="1"/>
</dbReference>
<keyword evidence="5" id="KW-0597">Phosphoprotein</keyword>
<feature type="transmembrane region" description="Helical" evidence="12">
    <location>
        <begin position="15"/>
        <end position="37"/>
    </location>
</feature>
<evidence type="ECO:0000256" key="10">
    <source>
        <dbReference type="ARBA" id="ARBA00023012"/>
    </source>
</evidence>
<dbReference type="InterPro" id="IPR003661">
    <property type="entry name" value="HisK_dim/P_dom"/>
</dbReference>
<dbReference type="GO" id="GO:0016036">
    <property type="term" value="P:cellular response to phosphate starvation"/>
    <property type="evidence" value="ECO:0007669"/>
    <property type="project" value="TreeGrafter"/>
</dbReference>
<dbReference type="Proteomes" id="UP000245533">
    <property type="component" value="Unassembled WGS sequence"/>
</dbReference>
<dbReference type="Pfam" id="PF02518">
    <property type="entry name" value="HATPase_c"/>
    <property type="match status" value="1"/>
</dbReference>
<keyword evidence="10" id="KW-0902">Two-component regulatory system</keyword>
<proteinExistence type="predicted"/>
<dbReference type="InterPro" id="IPR004358">
    <property type="entry name" value="Sig_transdc_His_kin-like_C"/>
</dbReference>
<evidence type="ECO:0000256" key="12">
    <source>
        <dbReference type="SAM" id="Phobius"/>
    </source>
</evidence>
<keyword evidence="15" id="KW-1185">Reference proteome</keyword>
<keyword evidence="4" id="KW-1003">Cell membrane</keyword>
<keyword evidence="8 14" id="KW-0418">Kinase</keyword>
<dbReference type="AlphaFoldDB" id="A0A316U3R2"/>
<dbReference type="Gene3D" id="3.30.565.10">
    <property type="entry name" value="Histidine kinase-like ATPase, C-terminal domain"/>
    <property type="match status" value="1"/>
</dbReference>
<dbReference type="GO" id="GO:0004721">
    <property type="term" value="F:phosphoprotein phosphatase activity"/>
    <property type="evidence" value="ECO:0007669"/>
    <property type="project" value="TreeGrafter"/>
</dbReference>
<evidence type="ECO:0000256" key="11">
    <source>
        <dbReference type="ARBA" id="ARBA00023136"/>
    </source>
</evidence>
<dbReference type="GO" id="GO:0005524">
    <property type="term" value="F:ATP binding"/>
    <property type="evidence" value="ECO:0007669"/>
    <property type="project" value="UniProtKB-KW"/>
</dbReference>
<dbReference type="PROSITE" id="PS50109">
    <property type="entry name" value="HIS_KIN"/>
    <property type="match status" value="1"/>
</dbReference>
<dbReference type="RefSeq" id="WP_109643727.1">
    <property type="nucleotide sequence ID" value="NZ_QGGB01000001.1"/>
</dbReference>
<comment type="caution">
    <text evidence="14">The sequence shown here is derived from an EMBL/GenBank/DDBJ whole genome shotgun (WGS) entry which is preliminary data.</text>
</comment>
<dbReference type="InterPro" id="IPR003594">
    <property type="entry name" value="HATPase_dom"/>
</dbReference>
<evidence type="ECO:0000313" key="14">
    <source>
        <dbReference type="EMBL" id="PWN08126.1"/>
    </source>
</evidence>
<dbReference type="InterPro" id="IPR036097">
    <property type="entry name" value="HisK_dim/P_sf"/>
</dbReference>
<protein>
    <recommendedName>
        <fullName evidence="3">histidine kinase</fullName>
        <ecNumber evidence="3">2.7.13.3</ecNumber>
    </recommendedName>
</protein>
<evidence type="ECO:0000256" key="8">
    <source>
        <dbReference type="ARBA" id="ARBA00022777"/>
    </source>
</evidence>
<dbReference type="Pfam" id="PF00512">
    <property type="entry name" value="HisKA"/>
    <property type="match status" value="1"/>
</dbReference>
<dbReference type="PRINTS" id="PR00344">
    <property type="entry name" value="BCTRLSENSOR"/>
</dbReference>
<dbReference type="FunFam" id="3.30.565.10:FF:000023">
    <property type="entry name" value="PAS domain-containing sensor histidine kinase"/>
    <property type="match status" value="1"/>
</dbReference>
<organism evidence="14 15">
    <name type="scientific">Rhodohalobacter mucosus</name>
    <dbReference type="NCBI Taxonomy" id="2079485"/>
    <lineage>
        <taxon>Bacteria</taxon>
        <taxon>Pseudomonadati</taxon>
        <taxon>Balneolota</taxon>
        <taxon>Balneolia</taxon>
        <taxon>Balneolales</taxon>
        <taxon>Balneolaceae</taxon>
        <taxon>Rhodohalobacter</taxon>
    </lineage>
</organism>
<comment type="catalytic activity">
    <reaction evidence="1">
        <text>ATP + protein L-histidine = ADP + protein N-phospho-L-histidine.</text>
        <dbReference type="EC" id="2.7.13.3"/>
    </reaction>
</comment>
<evidence type="ECO:0000256" key="5">
    <source>
        <dbReference type="ARBA" id="ARBA00022553"/>
    </source>
</evidence>
<feature type="domain" description="Histidine kinase" evidence="13">
    <location>
        <begin position="330"/>
        <end position="548"/>
    </location>
</feature>
<gene>
    <name evidence="14" type="ORF">DDZ15_00375</name>
</gene>
<name>A0A316U3R2_9BACT</name>
<dbReference type="EC" id="2.7.13.3" evidence="3"/>
<dbReference type="PANTHER" id="PTHR45453">
    <property type="entry name" value="PHOSPHATE REGULON SENSOR PROTEIN PHOR"/>
    <property type="match status" value="1"/>
</dbReference>
<dbReference type="CDD" id="cd00075">
    <property type="entry name" value="HATPase"/>
    <property type="match status" value="1"/>
</dbReference>
<evidence type="ECO:0000256" key="4">
    <source>
        <dbReference type="ARBA" id="ARBA00022475"/>
    </source>
</evidence>
<feature type="transmembrane region" description="Helical" evidence="12">
    <location>
        <begin position="293"/>
        <end position="314"/>
    </location>
</feature>
<dbReference type="SUPFAM" id="SSF47384">
    <property type="entry name" value="Homodimeric domain of signal transducing histidine kinase"/>
    <property type="match status" value="1"/>
</dbReference>
<reference evidence="14 15" key="1">
    <citation type="submission" date="2018-05" db="EMBL/GenBank/DDBJ databases">
        <title>Rhodohalobacter halophilus gen. nov., sp. nov., a moderately halophilic member of the family Balneolaceae.</title>
        <authorList>
            <person name="Liu Z.-W."/>
        </authorList>
    </citation>
    <scope>NUCLEOTIDE SEQUENCE [LARGE SCALE GENOMIC DNA]</scope>
    <source>
        <strain evidence="14 15">8A47</strain>
    </source>
</reference>
<evidence type="ECO:0000256" key="2">
    <source>
        <dbReference type="ARBA" id="ARBA00004236"/>
    </source>
</evidence>
<sequence length="574" mass="65115">MEFLKSYHRQNRLRWIFLGIGIVAVLALTTLNVYSLYALRQSTIDSAKDNKKNQLEEFTDQVRNRFSSPFMNLVKLNTEQLQNTWNASSNFPRRYNKVLSEALSDSLFTSIHFIPQNINACHDDSAPVYKFDSESEVFLPENENNIPQIVCDGFSLAVSRTQVALNEYKWNNRVTFDAHRSMTVSLINLKEKSVVGHINLVIDRDYMVNDYFERELRKQFGTADESGVVVWLRDWMQDEILTSSDHRYVYNRDVYEIDFRQGFPNLLDNWVLHATFLESPTVAASNASLTRNLIVLGFAVFALFGALVFMFINAQRERELAQRQAGFLANITHELKTPLAVMQAAGENISDGRVTDGNRLRTYGDHIYEEAIRLRKMIEKLLDVARVDAGQNVVELAPFQLDEIAENVYRSSKDFVESKGFRFEINTGGKVPFVMVDADHVETILKNLIENAVKYSSDEKYILIDVRNLNGSVAVSVTDKGDGIPKKSQKLIFEKFYRVEGDLTVKTKGHGLGLAIVKNLVEMNGGNISLESTPVKGSTFTITFPVLVQEMGSSEAAKRTGAAEKLNREEEYVG</sequence>
<evidence type="ECO:0000259" key="13">
    <source>
        <dbReference type="PROSITE" id="PS50109"/>
    </source>
</evidence>
<dbReference type="InterPro" id="IPR036890">
    <property type="entry name" value="HATPase_C_sf"/>
</dbReference>
<dbReference type="InterPro" id="IPR050351">
    <property type="entry name" value="BphY/WalK/GraS-like"/>
</dbReference>
<evidence type="ECO:0000256" key="1">
    <source>
        <dbReference type="ARBA" id="ARBA00000085"/>
    </source>
</evidence>
<evidence type="ECO:0000256" key="3">
    <source>
        <dbReference type="ARBA" id="ARBA00012438"/>
    </source>
</evidence>
<dbReference type="GO" id="GO:0005886">
    <property type="term" value="C:plasma membrane"/>
    <property type="evidence" value="ECO:0007669"/>
    <property type="project" value="UniProtKB-SubCell"/>
</dbReference>
<keyword evidence="12" id="KW-1133">Transmembrane helix</keyword>
<dbReference type="CDD" id="cd00082">
    <property type="entry name" value="HisKA"/>
    <property type="match status" value="1"/>
</dbReference>
<dbReference type="InterPro" id="IPR005467">
    <property type="entry name" value="His_kinase_dom"/>
</dbReference>
<keyword evidence="7" id="KW-0547">Nucleotide-binding</keyword>